<dbReference type="AlphaFoldDB" id="A0A1H4BXH5"/>
<accession>A0A1H4BXH5</accession>
<keyword evidence="1 4" id="KW-0808">Transferase</keyword>
<evidence type="ECO:0000259" key="3">
    <source>
        <dbReference type="Pfam" id="PF13439"/>
    </source>
</evidence>
<evidence type="ECO:0000313" key="5">
    <source>
        <dbReference type="Proteomes" id="UP000242469"/>
    </source>
</evidence>
<dbReference type="Proteomes" id="UP000242469">
    <property type="component" value="Unassembled WGS sequence"/>
</dbReference>
<proteinExistence type="predicted"/>
<dbReference type="InterPro" id="IPR028098">
    <property type="entry name" value="Glyco_trans_4-like_N"/>
</dbReference>
<dbReference type="InterPro" id="IPR001296">
    <property type="entry name" value="Glyco_trans_1"/>
</dbReference>
<dbReference type="PANTHER" id="PTHR46401:SF2">
    <property type="entry name" value="GLYCOSYLTRANSFERASE WBBK-RELATED"/>
    <property type="match status" value="1"/>
</dbReference>
<dbReference type="EMBL" id="FNRJ01000004">
    <property type="protein sequence ID" value="SEA52774.1"/>
    <property type="molecule type" value="Genomic_DNA"/>
</dbReference>
<dbReference type="GO" id="GO:0016757">
    <property type="term" value="F:glycosyltransferase activity"/>
    <property type="evidence" value="ECO:0007669"/>
    <property type="project" value="InterPro"/>
</dbReference>
<dbReference type="PANTHER" id="PTHR46401">
    <property type="entry name" value="GLYCOSYLTRANSFERASE WBBK-RELATED"/>
    <property type="match status" value="1"/>
</dbReference>
<evidence type="ECO:0000256" key="1">
    <source>
        <dbReference type="ARBA" id="ARBA00022679"/>
    </source>
</evidence>
<protein>
    <submittedName>
        <fullName evidence="4">Glycosyltransferase involved in cell wall bisynthesis</fullName>
    </submittedName>
</protein>
<dbReference type="OrthoDB" id="9804196at2"/>
<sequence>MTEQNKLVVYVGPFGFPKGGAAAKRIYGNCVTLSQQGYKVKVVSGQVPPDGIVESNYKNIPVISLSERLYEKLPRFLKHFLYFSAGKKAVQWLDSLDKKPRAIILYSGYSPYLLRLIPWAKKNNVKLIFDTVEWYDPPSLISRFFSPYYLNIELAMRFLLKKCDGLIVISSYLENYYKEKVKDLVVIPPTVDCSQIESRIALHECDTVKFVYAGSPGKKDALSSIISAIISVASSGYRVQLNIAGVTEKNLKDYIPNVKIDNLGEIIKCYGLVSAESAADLVKDSDFSIIIRPDIRSVQAGFPTKFVESLSVGTPVIANLTSDLGVYLKHGINGYICKDDSIESLVDVLISSINNNDLYTMRINARETAEKYFDVSGYLAHMKRIIES</sequence>
<organism evidence="4 5">
    <name type="scientific">Marinobacterium iners DSM 11526</name>
    <dbReference type="NCBI Taxonomy" id="1122198"/>
    <lineage>
        <taxon>Bacteria</taxon>
        <taxon>Pseudomonadati</taxon>
        <taxon>Pseudomonadota</taxon>
        <taxon>Gammaproteobacteria</taxon>
        <taxon>Oceanospirillales</taxon>
        <taxon>Oceanospirillaceae</taxon>
        <taxon>Marinobacterium</taxon>
    </lineage>
</organism>
<dbReference type="Gene3D" id="3.40.50.2000">
    <property type="entry name" value="Glycogen Phosphorylase B"/>
    <property type="match status" value="2"/>
</dbReference>
<feature type="domain" description="Glycosyltransferase subfamily 4-like N-terminal" evidence="3">
    <location>
        <begin position="31"/>
        <end position="194"/>
    </location>
</feature>
<keyword evidence="5" id="KW-1185">Reference proteome</keyword>
<dbReference type="Pfam" id="PF00534">
    <property type="entry name" value="Glycos_transf_1"/>
    <property type="match status" value="1"/>
</dbReference>
<dbReference type="RefSeq" id="WP_091824817.1">
    <property type="nucleotide sequence ID" value="NZ_FNRJ01000004.1"/>
</dbReference>
<gene>
    <name evidence="4" type="ORF">SAMN02745729_104101</name>
</gene>
<dbReference type="STRING" id="1122198.SAMN02745729_104101"/>
<dbReference type="SUPFAM" id="SSF53756">
    <property type="entry name" value="UDP-Glycosyltransferase/glycogen phosphorylase"/>
    <property type="match status" value="1"/>
</dbReference>
<evidence type="ECO:0000259" key="2">
    <source>
        <dbReference type="Pfam" id="PF00534"/>
    </source>
</evidence>
<reference evidence="5" key="1">
    <citation type="submission" date="2016-10" db="EMBL/GenBank/DDBJ databases">
        <authorList>
            <person name="Varghese N."/>
            <person name="Submissions S."/>
        </authorList>
    </citation>
    <scope>NUCLEOTIDE SEQUENCE [LARGE SCALE GENOMIC DNA]</scope>
    <source>
        <strain evidence="5">DSM 11526</strain>
    </source>
</reference>
<feature type="domain" description="Glycosyl transferase family 1" evidence="2">
    <location>
        <begin position="208"/>
        <end position="364"/>
    </location>
</feature>
<dbReference type="Pfam" id="PF13439">
    <property type="entry name" value="Glyco_transf_4"/>
    <property type="match status" value="1"/>
</dbReference>
<name>A0A1H4BXH5_9GAMM</name>
<dbReference type="GO" id="GO:0009103">
    <property type="term" value="P:lipopolysaccharide biosynthetic process"/>
    <property type="evidence" value="ECO:0007669"/>
    <property type="project" value="TreeGrafter"/>
</dbReference>
<evidence type="ECO:0000313" key="4">
    <source>
        <dbReference type="EMBL" id="SEA52774.1"/>
    </source>
</evidence>